<dbReference type="GO" id="GO:0055085">
    <property type="term" value="P:transmembrane transport"/>
    <property type="evidence" value="ECO:0007669"/>
    <property type="project" value="InterPro"/>
</dbReference>
<evidence type="ECO:0000313" key="8">
    <source>
        <dbReference type="Proteomes" id="UP001228113"/>
    </source>
</evidence>
<evidence type="ECO:0000256" key="4">
    <source>
        <dbReference type="ARBA" id="ARBA00023136"/>
    </source>
</evidence>
<dbReference type="InterPro" id="IPR000515">
    <property type="entry name" value="MetI-like"/>
</dbReference>
<dbReference type="Pfam" id="PF00528">
    <property type="entry name" value="BPD_transp_1"/>
    <property type="match status" value="1"/>
</dbReference>
<dbReference type="RefSeq" id="WP_243331107.1">
    <property type="nucleotide sequence ID" value="NZ_AP027081.1"/>
</dbReference>
<evidence type="ECO:0000256" key="3">
    <source>
        <dbReference type="ARBA" id="ARBA00022989"/>
    </source>
</evidence>
<feature type="transmembrane region" description="Helical" evidence="5">
    <location>
        <begin position="569"/>
        <end position="588"/>
    </location>
</feature>
<dbReference type="GO" id="GO:0005886">
    <property type="term" value="C:plasma membrane"/>
    <property type="evidence" value="ECO:0007669"/>
    <property type="project" value="UniProtKB-SubCell"/>
</dbReference>
<dbReference type="KEGG" id="msea:METESE_19170"/>
<evidence type="ECO:0000256" key="5">
    <source>
        <dbReference type="RuleBase" id="RU363032"/>
    </source>
</evidence>
<evidence type="ECO:0000256" key="1">
    <source>
        <dbReference type="ARBA" id="ARBA00004651"/>
    </source>
</evidence>
<sequence>MSSILDRAKRLDGIMHWVITLGGMTIIAAVLGILVFIGSEALPLFRSPRSRELAPGALPPGAALAVDETGRGIASLDPRTGLAALGDGQPITPAASAAPALPWTAPTPLDAQGRCAVVDAQGRLFFLELAWSAPSGEATAPWGLEARWTGAMPAGNVRLLAAHPVEGGGLADAGRWRLAALDAQGRLVWAETEASAQAALAWKPLPLPEGADATCAAWNPKGTLLFAGTRQGAVHAILLEDAPEAAATVEVGEPVTALGFALGQTSLLVGGARGGMVACQLIRAEGPAQLQLFHRFQPLDGPVKGFMASQRDKRFLAWSATGLAVDHLTTERRLFAAPHAGAITAGALSPRGDRIYAAVAGGPLREWSLDAPHPEISGQALWGKVHYESYPKAEYVWQSSGGTDDFEPKLSLVPLVFGTLKGTLYAMVFALPLAILGALYTSQFASPGLRDIIKPLVEIMAALPSVVLGFLAGLVLAPLFERSATVLLVLPAVSLGLGLVLLPLWRKLPNRVRLGWGTGWEVLWLVPLLAAAALISVKAGPLFERAFLGGDFRTWLLSAHHLTYDQRNSLVVGFAMGFAVIPIIFTISEDALSAVPRSLASASLACGASPWQTAWRVVLPTASPGIFSAVMVGLGRAIGETMIVLMATGNTPVLDWSPFNGMRTLAANIAVETPEAPVHGTLYRLLFFTAALLFALTFLLNTAAELVRQRLRKRYETF</sequence>
<feature type="transmembrane region" description="Helical" evidence="5">
    <location>
        <begin position="461"/>
        <end position="480"/>
    </location>
</feature>
<name>A0AA48GSP7_9BACT</name>
<feature type="domain" description="ABC transmembrane type-1" evidence="6">
    <location>
        <begin position="416"/>
        <end position="704"/>
    </location>
</feature>
<dbReference type="InterPro" id="IPR015943">
    <property type="entry name" value="WD40/YVTN_repeat-like_dom_sf"/>
</dbReference>
<comment type="subcellular location">
    <subcellularLocation>
        <location evidence="1 5">Cell membrane</location>
        <topology evidence="1 5">Multi-pass membrane protein</topology>
    </subcellularLocation>
</comment>
<organism evidence="7 8">
    <name type="scientific">Mesoterricola sediminis</name>
    <dbReference type="NCBI Taxonomy" id="2927980"/>
    <lineage>
        <taxon>Bacteria</taxon>
        <taxon>Pseudomonadati</taxon>
        <taxon>Acidobacteriota</taxon>
        <taxon>Holophagae</taxon>
        <taxon>Holophagales</taxon>
        <taxon>Holophagaceae</taxon>
        <taxon>Mesoterricola</taxon>
    </lineage>
</organism>
<keyword evidence="3 5" id="KW-1133">Transmembrane helix</keyword>
<dbReference type="Gene3D" id="1.10.3720.10">
    <property type="entry name" value="MetI-like"/>
    <property type="match status" value="2"/>
</dbReference>
<dbReference type="EMBL" id="AP027081">
    <property type="protein sequence ID" value="BDU76959.1"/>
    <property type="molecule type" value="Genomic_DNA"/>
</dbReference>
<evidence type="ECO:0000313" key="7">
    <source>
        <dbReference type="EMBL" id="BDU76959.1"/>
    </source>
</evidence>
<protein>
    <recommendedName>
        <fullName evidence="6">ABC transmembrane type-1 domain-containing protein</fullName>
    </recommendedName>
</protein>
<keyword evidence="5" id="KW-0813">Transport</keyword>
<evidence type="ECO:0000259" key="6">
    <source>
        <dbReference type="PROSITE" id="PS50928"/>
    </source>
</evidence>
<dbReference type="Proteomes" id="UP001228113">
    <property type="component" value="Chromosome"/>
</dbReference>
<dbReference type="Gene3D" id="2.130.10.10">
    <property type="entry name" value="YVTN repeat-like/Quinoprotein amine dehydrogenase"/>
    <property type="match status" value="1"/>
</dbReference>
<dbReference type="AlphaFoldDB" id="A0AA48GSP7"/>
<keyword evidence="4 5" id="KW-0472">Membrane</keyword>
<reference evidence="7" key="1">
    <citation type="journal article" date="2023" name="Int. J. Syst. Evol. Microbiol.">
        <title>Mesoterricola silvestris gen. nov., sp. nov., Mesoterricola sediminis sp. nov., Geothrix oryzae sp. nov., Geothrix edaphica sp. nov., Geothrix rubra sp. nov., and Geothrix limicola sp. nov., six novel members of Acidobacteriota isolated from soils.</title>
        <authorList>
            <person name="Itoh H."/>
            <person name="Sugisawa Y."/>
            <person name="Mise K."/>
            <person name="Xu Z."/>
            <person name="Kuniyasu M."/>
            <person name="Ushijima N."/>
            <person name="Kawano K."/>
            <person name="Kobayashi E."/>
            <person name="Shiratori Y."/>
            <person name="Masuda Y."/>
            <person name="Senoo K."/>
        </authorList>
    </citation>
    <scope>NUCLEOTIDE SEQUENCE</scope>
    <source>
        <strain evidence="7">W786</strain>
    </source>
</reference>
<dbReference type="PANTHER" id="PTHR42727">
    <property type="entry name" value="PHOSPHATE TRANSPORT SYSTEM PERMEASE PROTEIN"/>
    <property type="match status" value="1"/>
</dbReference>
<keyword evidence="8" id="KW-1185">Reference proteome</keyword>
<feature type="transmembrane region" description="Helical" evidence="5">
    <location>
        <begin position="682"/>
        <end position="704"/>
    </location>
</feature>
<accession>A0AA48GSP7</accession>
<gene>
    <name evidence="7" type="ORF">METESE_19170</name>
</gene>
<keyword evidence="2 5" id="KW-0812">Transmembrane</keyword>
<dbReference type="SUPFAM" id="SSF69322">
    <property type="entry name" value="Tricorn protease domain 2"/>
    <property type="match status" value="1"/>
</dbReference>
<proteinExistence type="inferred from homology"/>
<dbReference type="SUPFAM" id="SSF161098">
    <property type="entry name" value="MetI-like"/>
    <property type="match status" value="1"/>
</dbReference>
<dbReference type="InterPro" id="IPR035906">
    <property type="entry name" value="MetI-like_sf"/>
</dbReference>
<dbReference type="PROSITE" id="PS50928">
    <property type="entry name" value="ABC_TM1"/>
    <property type="match status" value="1"/>
</dbReference>
<evidence type="ECO:0000256" key="2">
    <source>
        <dbReference type="ARBA" id="ARBA00022692"/>
    </source>
</evidence>
<dbReference type="PANTHER" id="PTHR42727:SF1">
    <property type="entry name" value="PHOSPHATE TRANSPORT SYSTEM PERMEASE"/>
    <property type="match status" value="1"/>
</dbReference>
<dbReference type="CDD" id="cd06261">
    <property type="entry name" value="TM_PBP2"/>
    <property type="match status" value="1"/>
</dbReference>
<feature type="transmembrane region" description="Helical" evidence="5">
    <location>
        <begin position="487"/>
        <end position="505"/>
    </location>
</feature>
<feature type="transmembrane region" description="Helical" evidence="5">
    <location>
        <begin position="14"/>
        <end position="37"/>
    </location>
</feature>
<feature type="transmembrane region" description="Helical" evidence="5">
    <location>
        <begin position="424"/>
        <end position="441"/>
    </location>
</feature>
<comment type="similarity">
    <text evidence="5">Belongs to the binding-protein-dependent transport system permease family.</text>
</comment>